<reference evidence="1" key="2">
    <citation type="journal article" date="2015" name="Data Brief">
        <title>Shoot transcriptome of the giant reed, Arundo donax.</title>
        <authorList>
            <person name="Barrero R.A."/>
            <person name="Guerrero F.D."/>
            <person name="Moolhuijzen P."/>
            <person name="Goolsby J.A."/>
            <person name="Tidwell J."/>
            <person name="Bellgard S.E."/>
            <person name="Bellgard M.I."/>
        </authorList>
    </citation>
    <scope>NUCLEOTIDE SEQUENCE</scope>
    <source>
        <tissue evidence="1">Shoot tissue taken approximately 20 cm above the soil surface</tissue>
    </source>
</reference>
<accession>A0A0A9A7C7</accession>
<dbReference type="EMBL" id="GBRH01250909">
    <property type="protein sequence ID" value="JAD46986.1"/>
    <property type="molecule type" value="Transcribed_RNA"/>
</dbReference>
<evidence type="ECO:0000313" key="1">
    <source>
        <dbReference type="EMBL" id="JAD46986.1"/>
    </source>
</evidence>
<organism evidence="1">
    <name type="scientific">Arundo donax</name>
    <name type="common">Giant reed</name>
    <name type="synonym">Donax arundinaceus</name>
    <dbReference type="NCBI Taxonomy" id="35708"/>
    <lineage>
        <taxon>Eukaryota</taxon>
        <taxon>Viridiplantae</taxon>
        <taxon>Streptophyta</taxon>
        <taxon>Embryophyta</taxon>
        <taxon>Tracheophyta</taxon>
        <taxon>Spermatophyta</taxon>
        <taxon>Magnoliopsida</taxon>
        <taxon>Liliopsida</taxon>
        <taxon>Poales</taxon>
        <taxon>Poaceae</taxon>
        <taxon>PACMAD clade</taxon>
        <taxon>Arundinoideae</taxon>
        <taxon>Arundineae</taxon>
        <taxon>Arundo</taxon>
    </lineage>
</organism>
<reference evidence="1" key="1">
    <citation type="submission" date="2014-09" db="EMBL/GenBank/DDBJ databases">
        <authorList>
            <person name="Magalhaes I.L.F."/>
            <person name="Oliveira U."/>
            <person name="Santos F.R."/>
            <person name="Vidigal T.H.D.A."/>
            <person name="Brescovit A.D."/>
            <person name="Santos A.J."/>
        </authorList>
    </citation>
    <scope>NUCLEOTIDE SEQUENCE</scope>
    <source>
        <tissue evidence="1">Shoot tissue taken approximately 20 cm above the soil surface</tissue>
    </source>
</reference>
<name>A0A0A9A7C7_ARUDO</name>
<sequence length="39" mass="4284">MATSPLTAYPWIIVFQETRSLSRIPSNTFLASATSPRAT</sequence>
<proteinExistence type="predicted"/>
<protein>
    <submittedName>
        <fullName evidence="1">Uncharacterized protein</fullName>
    </submittedName>
</protein>
<dbReference type="AlphaFoldDB" id="A0A0A9A7C7"/>